<evidence type="ECO:0000313" key="2">
    <source>
        <dbReference type="EMBL" id="MCX4144170.1"/>
    </source>
</evidence>
<evidence type="ECO:0000313" key="3">
    <source>
        <dbReference type="EMBL" id="MDQ6406003.1"/>
    </source>
</evidence>
<dbReference type="Proteomes" id="UP001209412">
    <property type="component" value="Unassembled WGS sequence"/>
</dbReference>
<dbReference type="Proteomes" id="UP000463700">
    <property type="component" value="Unassembled WGS sequence"/>
</dbReference>
<comment type="caution">
    <text evidence="1">The sequence shown here is derived from an EMBL/GenBank/DDBJ whole genome shotgun (WGS) entry which is preliminary data.</text>
</comment>
<dbReference type="OrthoDB" id="9131423at2"/>
<name>A0A6N6WC38_9BURK</name>
<proteinExistence type="predicted"/>
<dbReference type="RefSeq" id="WP_154563012.1">
    <property type="nucleotide sequence ID" value="NZ_JAMXWF010000001.1"/>
</dbReference>
<dbReference type="Proteomes" id="UP001242288">
    <property type="component" value="Unassembled WGS sequence"/>
</dbReference>
<evidence type="ECO:0000313" key="1">
    <source>
        <dbReference type="EMBL" id="KAE8757488.1"/>
    </source>
</evidence>
<sequence length="128" mass="14753">MSLEFSNLFSRAISEWPAEIDLRSLSTSKSGSDRYSVDGLYDMADERESRYIGSSEETIMRNLHTALYEVLHGVAAYVIRIKLSDLRAEAVRVRLERRLREYLAAPDDCSPQDIELGKRYFAENRRDA</sequence>
<dbReference type="EMBL" id="JAMXWF010000001">
    <property type="protein sequence ID" value="MDQ6406003.1"/>
    <property type="molecule type" value="Genomic_DNA"/>
</dbReference>
<reference evidence="1 4" key="1">
    <citation type="journal article" date="2020" name="Int. J. Syst. Evol. Microbiol.">
        <title>Paraburkholderia madseniana sp. nov., a phenolic acid-degrading bacterium isolated from acidic forest soil.</title>
        <authorList>
            <person name="Wilhelm R.C."/>
            <person name="Murphy S.J.L."/>
            <person name="Feriancek N.M."/>
            <person name="Karasz D.C."/>
            <person name="DeRito C.M."/>
            <person name="Newman J.D."/>
            <person name="Buckley D.H."/>
        </authorList>
    </citation>
    <scope>NUCLEOTIDE SEQUENCE [LARGE SCALE GENOMIC DNA]</scope>
    <source>
        <strain evidence="1 4">RP11</strain>
    </source>
</reference>
<evidence type="ECO:0000313" key="5">
    <source>
        <dbReference type="Proteomes" id="UP001209412"/>
    </source>
</evidence>
<dbReference type="EMBL" id="VOSW01000046">
    <property type="protein sequence ID" value="KAE8757488.1"/>
    <property type="molecule type" value="Genomic_DNA"/>
</dbReference>
<gene>
    <name evidence="1" type="ORF">FSO04_23625</name>
    <name evidence="3" type="ORF">NIE36_02105</name>
    <name evidence="2" type="ORF">OSB80_02110</name>
</gene>
<dbReference type="AlphaFoldDB" id="A0A6N6WC38"/>
<protein>
    <submittedName>
        <fullName evidence="1">Uncharacterized protein</fullName>
    </submittedName>
</protein>
<accession>A0A6N6WC38</accession>
<reference evidence="2 5" key="2">
    <citation type="submission" date="2022-11" db="EMBL/GenBank/DDBJ databases">
        <title>PHB producers.</title>
        <authorList>
            <person name="Besaury L."/>
        </authorList>
    </citation>
    <scope>NUCLEOTIDE SEQUENCE [LARGE SCALE GENOMIC DNA]</scope>
    <source>
        <strain evidence="2 5">SEWS6</strain>
    </source>
</reference>
<organism evidence="1 4">
    <name type="scientific">Paraburkholderia madseniana</name>
    <dbReference type="NCBI Taxonomy" id="2599607"/>
    <lineage>
        <taxon>Bacteria</taxon>
        <taxon>Pseudomonadati</taxon>
        <taxon>Pseudomonadota</taxon>
        <taxon>Betaproteobacteria</taxon>
        <taxon>Burkholderiales</taxon>
        <taxon>Burkholderiaceae</taxon>
        <taxon>Paraburkholderia</taxon>
    </lineage>
</organism>
<keyword evidence="5" id="KW-1185">Reference proteome</keyword>
<evidence type="ECO:0000313" key="4">
    <source>
        <dbReference type="Proteomes" id="UP000463700"/>
    </source>
</evidence>
<dbReference type="EMBL" id="JAPKHW010000001">
    <property type="protein sequence ID" value="MCX4144170.1"/>
    <property type="molecule type" value="Genomic_DNA"/>
</dbReference>